<evidence type="ECO:0000256" key="1">
    <source>
        <dbReference type="SAM" id="MobiDB-lite"/>
    </source>
</evidence>
<gene>
    <name evidence="2" type="ORF">BDN70DRAFT_990551</name>
</gene>
<feature type="region of interest" description="Disordered" evidence="1">
    <location>
        <begin position="32"/>
        <end position="113"/>
    </location>
</feature>
<evidence type="ECO:0000313" key="2">
    <source>
        <dbReference type="EMBL" id="KAF9483223.1"/>
    </source>
</evidence>
<sequence length="170" mass="18019">MLIFVGVLIESSSSSESGSFFSAEENRYDESVISTFSKESTQNGGKPQDRKSPQCDQPEIDANASDVVSDSKMRSSSTSPRSRGMSRLRGLAPVPIATSANTNSTSSGSSEWAFVEGDGSNSALFVHVGGTQEFPKTPNAPVLPCIPLPTVTPSPISPFFLNQPLRKIGC</sequence>
<feature type="compositionally biased region" description="Low complexity" evidence="1">
    <location>
        <begin position="65"/>
        <end position="87"/>
    </location>
</feature>
<keyword evidence="3" id="KW-1185">Reference proteome</keyword>
<organism evidence="2 3">
    <name type="scientific">Pholiota conissans</name>
    <dbReference type="NCBI Taxonomy" id="109636"/>
    <lineage>
        <taxon>Eukaryota</taxon>
        <taxon>Fungi</taxon>
        <taxon>Dikarya</taxon>
        <taxon>Basidiomycota</taxon>
        <taxon>Agaricomycotina</taxon>
        <taxon>Agaricomycetes</taxon>
        <taxon>Agaricomycetidae</taxon>
        <taxon>Agaricales</taxon>
        <taxon>Agaricineae</taxon>
        <taxon>Strophariaceae</taxon>
        <taxon>Pholiota</taxon>
    </lineage>
</organism>
<comment type="caution">
    <text evidence="2">The sequence shown here is derived from an EMBL/GenBank/DDBJ whole genome shotgun (WGS) entry which is preliminary data.</text>
</comment>
<evidence type="ECO:0000313" key="3">
    <source>
        <dbReference type="Proteomes" id="UP000807469"/>
    </source>
</evidence>
<name>A0A9P5Z9S6_9AGAR</name>
<feature type="compositionally biased region" description="Polar residues" evidence="1">
    <location>
        <begin position="32"/>
        <end position="45"/>
    </location>
</feature>
<dbReference type="Proteomes" id="UP000807469">
    <property type="component" value="Unassembled WGS sequence"/>
</dbReference>
<feature type="compositionally biased region" description="Low complexity" evidence="1">
    <location>
        <begin position="97"/>
        <end position="110"/>
    </location>
</feature>
<protein>
    <submittedName>
        <fullName evidence="2">Uncharacterized protein</fullName>
    </submittedName>
</protein>
<accession>A0A9P5Z9S6</accession>
<reference evidence="2" key="1">
    <citation type="submission" date="2020-11" db="EMBL/GenBank/DDBJ databases">
        <authorList>
            <consortium name="DOE Joint Genome Institute"/>
            <person name="Ahrendt S."/>
            <person name="Riley R."/>
            <person name="Andreopoulos W."/>
            <person name="Labutti K."/>
            <person name="Pangilinan J."/>
            <person name="Ruiz-Duenas F.J."/>
            <person name="Barrasa J.M."/>
            <person name="Sanchez-Garcia M."/>
            <person name="Camarero S."/>
            <person name="Miyauchi S."/>
            <person name="Serrano A."/>
            <person name="Linde D."/>
            <person name="Babiker R."/>
            <person name="Drula E."/>
            <person name="Ayuso-Fernandez I."/>
            <person name="Pacheco R."/>
            <person name="Padilla G."/>
            <person name="Ferreira P."/>
            <person name="Barriuso J."/>
            <person name="Kellner H."/>
            <person name="Castanera R."/>
            <person name="Alfaro M."/>
            <person name="Ramirez L."/>
            <person name="Pisabarro A.G."/>
            <person name="Kuo A."/>
            <person name="Tritt A."/>
            <person name="Lipzen A."/>
            <person name="He G."/>
            <person name="Yan M."/>
            <person name="Ng V."/>
            <person name="Cullen D."/>
            <person name="Martin F."/>
            <person name="Rosso M.-N."/>
            <person name="Henrissat B."/>
            <person name="Hibbett D."/>
            <person name="Martinez A.T."/>
            <person name="Grigoriev I.V."/>
        </authorList>
    </citation>
    <scope>NUCLEOTIDE SEQUENCE</scope>
    <source>
        <strain evidence="2">CIRM-BRFM 674</strain>
    </source>
</reference>
<dbReference type="EMBL" id="MU155156">
    <property type="protein sequence ID" value="KAF9483223.1"/>
    <property type="molecule type" value="Genomic_DNA"/>
</dbReference>
<proteinExistence type="predicted"/>
<dbReference type="AlphaFoldDB" id="A0A9P5Z9S6"/>